<evidence type="ECO:0000313" key="2">
    <source>
        <dbReference type="Proteomes" id="UP000310314"/>
    </source>
</evidence>
<gene>
    <name evidence="1" type="ORF">FEE95_00590</name>
</gene>
<organism evidence="1 2">
    <name type="scientific">Maribacter algarum</name>
    <name type="common">ex Zhang et al. 2020</name>
    <dbReference type="NCBI Taxonomy" id="2578118"/>
    <lineage>
        <taxon>Bacteria</taxon>
        <taxon>Pseudomonadati</taxon>
        <taxon>Bacteroidota</taxon>
        <taxon>Flavobacteriia</taxon>
        <taxon>Flavobacteriales</taxon>
        <taxon>Flavobacteriaceae</taxon>
        <taxon>Maribacter</taxon>
    </lineage>
</organism>
<dbReference type="AlphaFoldDB" id="A0A5S3PSJ4"/>
<accession>A0A5S3PSJ4</accession>
<sequence>MNTTWYIGTLIILLALIGFNQEPAKVANQQIVLQFTDAEITSVAAHDDALSTVTKKLQALGITDIEIIKNDGSHLSIHYYSVIDARSIGELLSQDIELSLIYGDVDQLPVDFPKDKLPETCNIVVSDLQQQTNDGFGLNGKLAFELKQDYQRFSNPPVVKFNDLITLEQGAIVKVAYKINRSIAIAIDNTSRSIPEVRAGPFTYGSS</sequence>
<dbReference type="EMBL" id="VATY01000001">
    <property type="protein sequence ID" value="TMM57959.1"/>
    <property type="molecule type" value="Genomic_DNA"/>
</dbReference>
<dbReference type="Proteomes" id="UP000310314">
    <property type="component" value="Unassembled WGS sequence"/>
</dbReference>
<dbReference type="RefSeq" id="WP_138655891.1">
    <property type="nucleotide sequence ID" value="NZ_VATY01000001.1"/>
</dbReference>
<keyword evidence="2" id="KW-1185">Reference proteome</keyword>
<dbReference type="OrthoDB" id="1144910at2"/>
<comment type="caution">
    <text evidence="1">The sequence shown here is derived from an EMBL/GenBank/DDBJ whole genome shotgun (WGS) entry which is preliminary data.</text>
</comment>
<reference evidence="1 2" key="1">
    <citation type="submission" date="2019-05" db="EMBL/GenBank/DDBJ databases">
        <authorList>
            <person name="Zhang J.-Y."/>
            <person name="Feg X."/>
            <person name="Du Z.-J."/>
        </authorList>
    </citation>
    <scope>NUCLEOTIDE SEQUENCE [LARGE SCALE GENOMIC DNA]</scope>
    <source>
        <strain evidence="1 2">RZ26</strain>
    </source>
</reference>
<protein>
    <submittedName>
        <fullName evidence="1">Uncharacterized protein</fullName>
    </submittedName>
</protein>
<proteinExistence type="predicted"/>
<evidence type="ECO:0000313" key="1">
    <source>
        <dbReference type="EMBL" id="TMM57959.1"/>
    </source>
</evidence>
<name>A0A5S3PSJ4_9FLAO</name>